<feature type="domain" description="2EXR" evidence="1">
    <location>
        <begin position="45"/>
        <end position="132"/>
    </location>
</feature>
<dbReference type="PANTHER" id="PTHR35910:SF6">
    <property type="entry name" value="2EXR DOMAIN-CONTAINING PROTEIN"/>
    <property type="match status" value="1"/>
</dbReference>
<gene>
    <name evidence="2" type="ORF">NW762_000807</name>
</gene>
<dbReference type="Pfam" id="PF20150">
    <property type="entry name" value="2EXR"/>
    <property type="match status" value="1"/>
</dbReference>
<organism evidence="2 3">
    <name type="scientific">Fusarium torreyae</name>
    <dbReference type="NCBI Taxonomy" id="1237075"/>
    <lineage>
        <taxon>Eukaryota</taxon>
        <taxon>Fungi</taxon>
        <taxon>Dikarya</taxon>
        <taxon>Ascomycota</taxon>
        <taxon>Pezizomycotina</taxon>
        <taxon>Sordariomycetes</taxon>
        <taxon>Hypocreomycetidae</taxon>
        <taxon>Hypocreales</taxon>
        <taxon>Nectriaceae</taxon>
        <taxon>Fusarium</taxon>
    </lineage>
</organism>
<name>A0A9W8SH52_9HYPO</name>
<evidence type="ECO:0000259" key="1">
    <source>
        <dbReference type="Pfam" id="PF20150"/>
    </source>
</evidence>
<dbReference type="Proteomes" id="UP001152049">
    <property type="component" value="Unassembled WGS sequence"/>
</dbReference>
<reference evidence="2" key="1">
    <citation type="submission" date="2022-09" db="EMBL/GenBank/DDBJ databases">
        <title>Fusarium specimens isolated from Avocado Roots.</title>
        <authorList>
            <person name="Stajich J."/>
            <person name="Roper C."/>
            <person name="Heimlech-Rivalta G."/>
        </authorList>
    </citation>
    <scope>NUCLEOTIDE SEQUENCE</scope>
    <source>
        <strain evidence="2">CF00136</strain>
    </source>
</reference>
<protein>
    <recommendedName>
        <fullName evidence="1">2EXR domain-containing protein</fullName>
    </recommendedName>
</protein>
<accession>A0A9W8SH52</accession>
<dbReference type="EMBL" id="JAOQAZ010000001">
    <property type="protein sequence ID" value="KAJ4272097.1"/>
    <property type="molecule type" value="Genomic_DNA"/>
</dbReference>
<dbReference type="AlphaFoldDB" id="A0A9W8SH52"/>
<dbReference type="PANTHER" id="PTHR35910">
    <property type="entry name" value="2EXR DOMAIN-CONTAINING PROTEIN"/>
    <property type="match status" value="1"/>
</dbReference>
<evidence type="ECO:0000313" key="3">
    <source>
        <dbReference type="Proteomes" id="UP001152049"/>
    </source>
</evidence>
<proteinExistence type="predicted"/>
<comment type="caution">
    <text evidence="2">The sequence shown here is derived from an EMBL/GenBank/DDBJ whole genome shotgun (WGS) entry which is preliminary data.</text>
</comment>
<sequence length="265" mass="30128">MSISLHLANLPVGSYEVTVTNAEGTRISHNKIDLPAQIAGAATTFPHFEKLPAELRSKIWEHSIQNESRVFCPAGYDEDREVQHFSFAHKPPAIRQVCREARQMSKKHSMFIFGISGSTRGALWFNTVGDIIYNQDNEEADTSGIEPNYKDIMSAARNVALDFPQNYNWENLLESLVTDYRRCETLFLVLGCDEIPTGDIAFFSIPDDEQAWSVNIDDEETWGQVKENINKAWRKKKLLRKLHITEAQLPSIKVVEALPVRKKGH</sequence>
<keyword evidence="3" id="KW-1185">Reference proteome</keyword>
<dbReference type="InterPro" id="IPR045518">
    <property type="entry name" value="2EXR"/>
</dbReference>
<dbReference type="OrthoDB" id="3561261at2759"/>
<evidence type="ECO:0000313" key="2">
    <source>
        <dbReference type="EMBL" id="KAJ4272097.1"/>
    </source>
</evidence>